<dbReference type="Proteomes" id="UP001304300">
    <property type="component" value="Chromosome"/>
</dbReference>
<dbReference type="KEGG" id="puo:RZN69_01080"/>
<sequence length="101" mass="11408">MLKEEPTDEKKHIREWAIEVVNRYSGVSMSKETKDQLLGSRLVRQDLSSSDFRESNLQLSNFQGALFDGSSFKDASMRGVDLRGVDLGDALTDEKTKLPEK</sequence>
<accession>A0AAQ3LC23</accession>
<proteinExistence type="predicted"/>
<organism evidence="1 2">
    <name type="scientific">Rubellicoccus peritrichatus</name>
    <dbReference type="NCBI Taxonomy" id="3080537"/>
    <lineage>
        <taxon>Bacteria</taxon>
        <taxon>Pseudomonadati</taxon>
        <taxon>Verrucomicrobiota</taxon>
        <taxon>Opitutia</taxon>
        <taxon>Puniceicoccales</taxon>
        <taxon>Cerasicoccaceae</taxon>
        <taxon>Rubellicoccus</taxon>
    </lineage>
</organism>
<dbReference type="InterPro" id="IPR001646">
    <property type="entry name" value="5peptide_repeat"/>
</dbReference>
<keyword evidence="2" id="KW-1185">Reference proteome</keyword>
<dbReference type="SUPFAM" id="SSF141571">
    <property type="entry name" value="Pentapeptide repeat-like"/>
    <property type="match status" value="1"/>
</dbReference>
<dbReference type="Gene3D" id="2.160.20.80">
    <property type="entry name" value="E3 ubiquitin-protein ligase SopA"/>
    <property type="match status" value="1"/>
</dbReference>
<gene>
    <name evidence="1" type="ORF">RZN69_01080</name>
</gene>
<dbReference type="AlphaFoldDB" id="A0AAQ3LC23"/>
<evidence type="ECO:0000313" key="2">
    <source>
        <dbReference type="Proteomes" id="UP001304300"/>
    </source>
</evidence>
<dbReference type="EMBL" id="CP136920">
    <property type="protein sequence ID" value="WOO41662.1"/>
    <property type="molecule type" value="Genomic_DNA"/>
</dbReference>
<evidence type="ECO:0000313" key="1">
    <source>
        <dbReference type="EMBL" id="WOO41662.1"/>
    </source>
</evidence>
<name>A0AAQ3LC23_9BACT</name>
<reference evidence="1 2" key="1">
    <citation type="submission" date="2023-10" db="EMBL/GenBank/DDBJ databases">
        <title>Rubellicoccus peritrichatus gen. nov., sp. nov., isolated from an algae of coral reef tank.</title>
        <authorList>
            <person name="Luo J."/>
        </authorList>
    </citation>
    <scope>NUCLEOTIDE SEQUENCE [LARGE SCALE GENOMIC DNA]</scope>
    <source>
        <strain evidence="1 2">CR14</strain>
    </source>
</reference>
<dbReference type="RefSeq" id="WP_317834146.1">
    <property type="nucleotide sequence ID" value="NZ_CP136920.1"/>
</dbReference>
<dbReference type="Pfam" id="PF00805">
    <property type="entry name" value="Pentapeptide"/>
    <property type="match status" value="1"/>
</dbReference>
<protein>
    <submittedName>
        <fullName evidence="1">Pentapeptide repeat-containing protein</fullName>
    </submittedName>
</protein>